<dbReference type="Proteomes" id="UP000648187">
    <property type="component" value="Unassembled WGS sequence"/>
</dbReference>
<protein>
    <recommendedName>
        <fullName evidence="7">C2H2-type domain-containing protein</fullName>
    </recommendedName>
</protein>
<keyword evidence="4" id="KW-0862">Zinc</keyword>
<organism evidence="8 9">
    <name type="scientific">Spodoptera exigua</name>
    <name type="common">Beet armyworm</name>
    <name type="synonym">Noctua fulgens</name>
    <dbReference type="NCBI Taxonomy" id="7107"/>
    <lineage>
        <taxon>Eukaryota</taxon>
        <taxon>Metazoa</taxon>
        <taxon>Ecdysozoa</taxon>
        <taxon>Arthropoda</taxon>
        <taxon>Hexapoda</taxon>
        <taxon>Insecta</taxon>
        <taxon>Pterygota</taxon>
        <taxon>Neoptera</taxon>
        <taxon>Endopterygota</taxon>
        <taxon>Lepidoptera</taxon>
        <taxon>Glossata</taxon>
        <taxon>Ditrysia</taxon>
        <taxon>Noctuoidea</taxon>
        <taxon>Noctuidae</taxon>
        <taxon>Amphipyrinae</taxon>
        <taxon>Spodoptera</taxon>
    </lineage>
</organism>
<evidence type="ECO:0000313" key="8">
    <source>
        <dbReference type="EMBL" id="KAF9416908.1"/>
    </source>
</evidence>
<evidence type="ECO:0000256" key="5">
    <source>
        <dbReference type="PROSITE-ProRule" id="PRU00042"/>
    </source>
</evidence>
<dbReference type="GO" id="GO:0000981">
    <property type="term" value="F:DNA-binding transcription factor activity, RNA polymerase II-specific"/>
    <property type="evidence" value="ECO:0007669"/>
    <property type="project" value="TreeGrafter"/>
</dbReference>
<feature type="domain" description="C2H2-type" evidence="7">
    <location>
        <begin position="375"/>
        <end position="402"/>
    </location>
</feature>
<dbReference type="PROSITE" id="PS00028">
    <property type="entry name" value="ZINC_FINGER_C2H2_1"/>
    <property type="match status" value="11"/>
</dbReference>
<evidence type="ECO:0000256" key="1">
    <source>
        <dbReference type="ARBA" id="ARBA00022723"/>
    </source>
</evidence>
<evidence type="ECO:0000256" key="2">
    <source>
        <dbReference type="ARBA" id="ARBA00022737"/>
    </source>
</evidence>
<dbReference type="Pfam" id="PF00096">
    <property type="entry name" value="zf-C2H2"/>
    <property type="match status" value="2"/>
</dbReference>
<dbReference type="EMBL" id="JACKWZ010000082">
    <property type="protein sequence ID" value="KAF9416908.1"/>
    <property type="molecule type" value="Genomic_DNA"/>
</dbReference>
<dbReference type="GO" id="GO:0008270">
    <property type="term" value="F:zinc ion binding"/>
    <property type="evidence" value="ECO:0007669"/>
    <property type="project" value="UniProtKB-KW"/>
</dbReference>
<dbReference type="SMART" id="SM00355">
    <property type="entry name" value="ZnF_C2H2"/>
    <property type="match status" value="16"/>
</dbReference>
<dbReference type="GO" id="GO:0000977">
    <property type="term" value="F:RNA polymerase II transcription regulatory region sequence-specific DNA binding"/>
    <property type="evidence" value="ECO:0007669"/>
    <property type="project" value="TreeGrafter"/>
</dbReference>
<feature type="domain" description="C2H2-type" evidence="7">
    <location>
        <begin position="925"/>
        <end position="949"/>
    </location>
</feature>
<feature type="region of interest" description="Disordered" evidence="6">
    <location>
        <begin position="524"/>
        <end position="555"/>
    </location>
</feature>
<dbReference type="GO" id="GO:0005634">
    <property type="term" value="C:nucleus"/>
    <property type="evidence" value="ECO:0007669"/>
    <property type="project" value="TreeGrafter"/>
</dbReference>
<dbReference type="SUPFAM" id="SSF57667">
    <property type="entry name" value="beta-beta-alpha zinc fingers"/>
    <property type="match status" value="2"/>
</dbReference>
<feature type="domain" description="C2H2-type" evidence="7">
    <location>
        <begin position="870"/>
        <end position="892"/>
    </location>
</feature>
<dbReference type="InterPro" id="IPR013087">
    <property type="entry name" value="Znf_C2H2_type"/>
</dbReference>
<evidence type="ECO:0000259" key="7">
    <source>
        <dbReference type="PROSITE" id="PS50157"/>
    </source>
</evidence>
<comment type="caution">
    <text evidence="8">The sequence shown here is derived from an EMBL/GenBank/DDBJ whole genome shotgun (WGS) entry which is preliminary data.</text>
</comment>
<dbReference type="PROSITE" id="PS50157">
    <property type="entry name" value="ZINC_FINGER_C2H2_2"/>
    <property type="match status" value="6"/>
</dbReference>
<accession>A0A835L5Z1</accession>
<proteinExistence type="predicted"/>
<feature type="domain" description="C2H2-type" evidence="7">
    <location>
        <begin position="316"/>
        <end position="344"/>
    </location>
</feature>
<evidence type="ECO:0000256" key="4">
    <source>
        <dbReference type="ARBA" id="ARBA00022833"/>
    </source>
</evidence>
<keyword evidence="1" id="KW-0479">Metal-binding</keyword>
<dbReference type="AlphaFoldDB" id="A0A835L5Z1"/>
<dbReference type="Gene3D" id="3.30.160.60">
    <property type="entry name" value="Classic Zinc Finger"/>
    <property type="match status" value="4"/>
</dbReference>
<gene>
    <name evidence="8" type="ORF">HW555_005911</name>
</gene>
<dbReference type="InterPro" id="IPR036236">
    <property type="entry name" value="Znf_C2H2_sf"/>
</dbReference>
<feature type="domain" description="C2H2-type" evidence="7">
    <location>
        <begin position="985"/>
        <end position="1008"/>
    </location>
</feature>
<evidence type="ECO:0000313" key="9">
    <source>
        <dbReference type="Proteomes" id="UP000648187"/>
    </source>
</evidence>
<evidence type="ECO:0000256" key="6">
    <source>
        <dbReference type="SAM" id="MobiDB-lite"/>
    </source>
</evidence>
<keyword evidence="3 5" id="KW-0863">Zinc-finger</keyword>
<sequence length="1050" mass="122714">MSETSRKRCRKSKLVPRECVLLEEEDLEQQIPLQKIFIPVPVNKSKTITQKDQSDKCDKSVLKKINAAVRKSLEEQELCKDIKEPQRKFEVAIKIETCDEEMNPELNVEDNKTIIRRHLSDLDVVPLPTIELKAEDILKAVDDIINSSSNIADKALCLYVRNTIGQYVRKVSTPSLHEVMVQEALDQWQPWYHHSRYVNRTPPISYKCYICRKSWWHLSEFKEHITEHKNLNIDFERINNYESVLIASSDIVLNIADIFTEGFCSLCGKDYDHHKLCRDVNGKFQGNSVCGKKLNNCYSLMLHTASCEICSIGLNFKCEVCSVKFNEKIHLDEHLVLCHTVRSDVPIGTGFKTCQCSEQYVSKYHHICIDKSPNFQCSNCKQSFYYKQQMNSHMFSQDKEYTCEICNEACYRPCIKYKHLMKHTDQFMMVSKCSNCPGLNVFVDEEDELYHKRMKHGHDLQGMKKQHYFPKLLVPVSCIIHSLKYRADIMPTLNIKEEIQDSHNYSSDDYQTKVTDIKMENDFVEDEPEDSEGPEDEDFGLVIKEEPIGSRDTSMIDYENSDEEEDPDEDYNGDIIKINGNHENIEEFSIKEYGEREIQKDQADDINEKLLPDDSDSETTMDPVLVDGRMKNRLYLCKKCGYRARHKKFKEHLESECGHSTNNKKNYNCSYCDITFPSLAKFIFHFTNHGFKEMCCPVCYKQYRYTSKLGQHVHSHIKYNYVRIKLISHERRSKSDFQCKQCSEIVSVNSYFDHWQTHLSHVPEEKCKELSQDTKIDELPVSVPGCMSEEDVKDCLRHIMMKLPKNCNYCKRQFQRVYGCKRHIIEHLLTDAYAKKPVLGVLRCQICAAGSPTPEKYKQHMRDHASLPVFKCELCDRTFSDSSNFTKHKKVHNLKVFTCDLCRKKFQAKSSLIKHMALHQAMHPITCEFCNRVFYFDSSYRRHVRYSHSKFASGFRCVMCNERFENLKTKWNHMWEVHKERKQEADCPICLKSFRKYSDVKVHAKSVHGVHVSIVSMKNASNIKINVEKCFTSPKIKVGKPETLVVYESE</sequence>
<keyword evidence="2" id="KW-0677">Repeat</keyword>
<dbReference type="PANTHER" id="PTHR24409">
    <property type="entry name" value="ZINC FINGER PROTEIN 142"/>
    <property type="match status" value="1"/>
</dbReference>
<feature type="compositionally biased region" description="Acidic residues" evidence="6">
    <location>
        <begin position="524"/>
        <end position="539"/>
    </location>
</feature>
<evidence type="ECO:0000256" key="3">
    <source>
        <dbReference type="ARBA" id="ARBA00022771"/>
    </source>
</evidence>
<reference evidence="8" key="1">
    <citation type="submission" date="2020-08" db="EMBL/GenBank/DDBJ databases">
        <title>Spodoptera exigua strain:BAW_Kor-Di-RS1 Genome sequencing and assembly.</title>
        <authorList>
            <person name="Kim J."/>
            <person name="Nam H.Y."/>
            <person name="Kwon M."/>
            <person name="Choi J.H."/>
            <person name="Cho S.R."/>
            <person name="Kim G.-H."/>
        </authorList>
    </citation>
    <scope>NUCLEOTIDE SEQUENCE</scope>
    <source>
        <strain evidence="8">BAW_Kor-Di-RS1</strain>
        <tissue evidence="8">Whole-body</tissue>
    </source>
</reference>
<keyword evidence="9" id="KW-1185">Reference proteome</keyword>
<name>A0A835L5Z1_SPOEX</name>
<feature type="domain" description="C2H2-type" evidence="7">
    <location>
        <begin position="897"/>
        <end position="924"/>
    </location>
</feature>
<dbReference type="PANTHER" id="PTHR24409:SF295">
    <property type="entry name" value="AZ2-RELATED"/>
    <property type="match status" value="1"/>
</dbReference>